<dbReference type="OrthoDB" id="2726318at2759"/>
<organism evidence="2 3">
    <name type="scientific">Daedalea quercina L-15889</name>
    <dbReference type="NCBI Taxonomy" id="1314783"/>
    <lineage>
        <taxon>Eukaryota</taxon>
        <taxon>Fungi</taxon>
        <taxon>Dikarya</taxon>
        <taxon>Basidiomycota</taxon>
        <taxon>Agaricomycotina</taxon>
        <taxon>Agaricomycetes</taxon>
        <taxon>Polyporales</taxon>
        <taxon>Fomitopsis</taxon>
    </lineage>
</organism>
<evidence type="ECO:0000313" key="3">
    <source>
        <dbReference type="Proteomes" id="UP000076727"/>
    </source>
</evidence>
<feature type="compositionally biased region" description="Low complexity" evidence="1">
    <location>
        <begin position="32"/>
        <end position="43"/>
    </location>
</feature>
<dbReference type="EMBL" id="KV429146">
    <property type="protein sequence ID" value="KZT64009.1"/>
    <property type="molecule type" value="Genomic_DNA"/>
</dbReference>
<gene>
    <name evidence="2" type="ORF">DAEQUDRAFT_815291</name>
</gene>
<proteinExistence type="predicted"/>
<dbReference type="AlphaFoldDB" id="A0A165L6H1"/>
<evidence type="ECO:0000256" key="1">
    <source>
        <dbReference type="SAM" id="MobiDB-lite"/>
    </source>
</evidence>
<name>A0A165L6H1_9APHY</name>
<feature type="compositionally biased region" description="Low complexity" evidence="1">
    <location>
        <begin position="10"/>
        <end position="20"/>
    </location>
</feature>
<feature type="region of interest" description="Disordered" evidence="1">
    <location>
        <begin position="1"/>
        <end position="107"/>
    </location>
</feature>
<sequence length="142" mass="15009">MMNDDLMDAGSSSDSDGGSSPALVSESRSFERTSSSGSSSRLGFGLGPFAPEGFGSHLGGGSSKRRGGLSFGGSSRDAKSRRREDSFGLGLGRRGPPSLQWDAREPGTVLRQKDELVDAPLVDTLRTQFGDPFDDRVLQVPK</sequence>
<evidence type="ECO:0000313" key="2">
    <source>
        <dbReference type="EMBL" id="KZT64009.1"/>
    </source>
</evidence>
<protein>
    <submittedName>
        <fullName evidence="2">Uncharacterized protein</fullName>
    </submittedName>
</protein>
<accession>A0A165L6H1</accession>
<dbReference type="Proteomes" id="UP000076727">
    <property type="component" value="Unassembled WGS sequence"/>
</dbReference>
<keyword evidence="3" id="KW-1185">Reference proteome</keyword>
<feature type="compositionally biased region" description="Basic and acidic residues" evidence="1">
    <location>
        <begin position="76"/>
        <end position="86"/>
    </location>
</feature>
<reference evidence="2 3" key="1">
    <citation type="journal article" date="2016" name="Mol. Biol. Evol.">
        <title>Comparative Genomics of Early-Diverging Mushroom-Forming Fungi Provides Insights into the Origins of Lignocellulose Decay Capabilities.</title>
        <authorList>
            <person name="Nagy L.G."/>
            <person name="Riley R."/>
            <person name="Tritt A."/>
            <person name="Adam C."/>
            <person name="Daum C."/>
            <person name="Floudas D."/>
            <person name="Sun H."/>
            <person name="Yadav J.S."/>
            <person name="Pangilinan J."/>
            <person name="Larsson K.H."/>
            <person name="Matsuura K."/>
            <person name="Barry K."/>
            <person name="Labutti K."/>
            <person name="Kuo R."/>
            <person name="Ohm R.A."/>
            <person name="Bhattacharya S.S."/>
            <person name="Shirouzu T."/>
            <person name="Yoshinaga Y."/>
            <person name="Martin F.M."/>
            <person name="Grigoriev I.V."/>
            <person name="Hibbett D.S."/>
        </authorList>
    </citation>
    <scope>NUCLEOTIDE SEQUENCE [LARGE SCALE GENOMIC DNA]</scope>
    <source>
        <strain evidence="2 3">L-15889</strain>
    </source>
</reference>